<dbReference type="PANTHER" id="PTHR23502">
    <property type="entry name" value="MAJOR FACILITATOR SUPERFAMILY"/>
    <property type="match status" value="1"/>
</dbReference>
<keyword evidence="3 7" id="KW-0812">Transmembrane</keyword>
<organism evidence="8 9">
    <name type="scientific">Emericellopsis cladophorae</name>
    <dbReference type="NCBI Taxonomy" id="2686198"/>
    <lineage>
        <taxon>Eukaryota</taxon>
        <taxon>Fungi</taxon>
        <taxon>Dikarya</taxon>
        <taxon>Ascomycota</taxon>
        <taxon>Pezizomycotina</taxon>
        <taxon>Sordariomycetes</taxon>
        <taxon>Hypocreomycetidae</taxon>
        <taxon>Hypocreales</taxon>
        <taxon>Bionectriaceae</taxon>
        <taxon>Emericellopsis</taxon>
    </lineage>
</organism>
<dbReference type="EMBL" id="JAGIXG020000016">
    <property type="protein sequence ID" value="KAI6782008.1"/>
    <property type="molecule type" value="Genomic_DNA"/>
</dbReference>
<dbReference type="OrthoDB" id="5296287at2759"/>
<dbReference type="FunFam" id="1.20.1250.20:FF:000011">
    <property type="entry name" value="MFS multidrug transporter, putative"/>
    <property type="match status" value="1"/>
</dbReference>
<sequence length="481" mass="53032">MGKADDRIWADGQVASALTKPDSDTEMPTFTGEAEMVRRDVSLIVDWDGPDDPENPHNWTRKQKAVYITIIAVITFITPLASSIFAPSTEQVMEEFGSDSTMLASFIVSVYLVGYCFGPLVIAPLSEMYGRSPLYYICNVIFVVFTVACAGTLADMIGPEKRGMAMSWWICGLLLGPVIGPIAGGYLAENKGWRWSSWVVAMAAGFVTILSFVFLHESYAHTLLEKKTRRLRKETGNSELRSALDTGMASKEVFKVSIVRPTKMLFLSPIVSSLSLDMAVLYGYLYMLFTTFPSLFMYEYGFSEGNIGLTYLGIGIGSAIGLFINANVSDRVAIHMKTMRGGVHQPEYRLPPAMYACWLIPTGVLWFGWTADYHCHWILPILGTGVFGVGVGVVILMMSMAIYVVDAFDIYAASATAATTVLRSLLGALLPLGGRDLFDNLGMGWGSSLLGFLALAMTPLPFIFYRYGERFRKVTLFNVEF</sequence>
<comment type="caution">
    <text evidence="8">The sequence shown here is derived from an EMBL/GenBank/DDBJ whole genome shotgun (WGS) entry which is preliminary data.</text>
</comment>
<dbReference type="RefSeq" id="XP_051362864.1">
    <property type="nucleotide sequence ID" value="XM_051505694.1"/>
</dbReference>
<feature type="transmembrane region" description="Helical" evidence="7">
    <location>
        <begin position="309"/>
        <end position="329"/>
    </location>
</feature>
<feature type="transmembrane region" description="Helical" evidence="7">
    <location>
        <begin position="65"/>
        <end position="88"/>
    </location>
</feature>
<feature type="transmembrane region" description="Helical" evidence="7">
    <location>
        <begin position="265"/>
        <end position="289"/>
    </location>
</feature>
<dbReference type="PANTHER" id="PTHR23502:SF68">
    <property type="entry name" value="MULTIDRUG TRANSPORTER, PUTATIVE (AFU_ORTHOLOGUE AFUA_3G01120)-RELATED"/>
    <property type="match status" value="1"/>
</dbReference>
<dbReference type="AlphaFoldDB" id="A0A9P9Y1S0"/>
<dbReference type="GO" id="GO:0016020">
    <property type="term" value="C:membrane"/>
    <property type="evidence" value="ECO:0007669"/>
    <property type="project" value="UniProtKB-SubCell"/>
</dbReference>
<dbReference type="GO" id="GO:0022857">
    <property type="term" value="F:transmembrane transporter activity"/>
    <property type="evidence" value="ECO:0007669"/>
    <property type="project" value="InterPro"/>
</dbReference>
<dbReference type="InterPro" id="IPR036259">
    <property type="entry name" value="MFS_trans_sf"/>
</dbReference>
<proteinExistence type="inferred from homology"/>
<gene>
    <name evidence="8" type="ORF">J7T54_003427</name>
</gene>
<dbReference type="InterPro" id="IPR011701">
    <property type="entry name" value="MFS"/>
</dbReference>
<feature type="transmembrane region" description="Helical" evidence="7">
    <location>
        <begin position="410"/>
        <end position="432"/>
    </location>
</feature>
<comment type="subcellular location">
    <subcellularLocation>
        <location evidence="1">Membrane</location>
        <topology evidence="1">Multi-pass membrane protein</topology>
    </subcellularLocation>
</comment>
<evidence type="ECO:0000256" key="1">
    <source>
        <dbReference type="ARBA" id="ARBA00004141"/>
    </source>
</evidence>
<dbReference type="Proteomes" id="UP001055219">
    <property type="component" value="Unassembled WGS sequence"/>
</dbReference>
<feature type="transmembrane region" description="Helical" evidence="7">
    <location>
        <begin position="100"/>
        <end position="122"/>
    </location>
</feature>
<reference evidence="8" key="1">
    <citation type="journal article" date="2021" name="J Fungi (Basel)">
        <title>Genomic and Metabolomic Analyses of the Marine Fungus Emericellopsis cladophorae: Insights into Saltwater Adaptability Mechanisms and Its Biosynthetic Potential.</title>
        <authorList>
            <person name="Goncalves M.F.M."/>
            <person name="Hilario S."/>
            <person name="Van de Peer Y."/>
            <person name="Esteves A.C."/>
            <person name="Alves A."/>
        </authorList>
    </citation>
    <scope>NUCLEOTIDE SEQUENCE</scope>
    <source>
        <strain evidence="8">MUM 19.33</strain>
    </source>
</reference>
<keyword evidence="5 7" id="KW-0472">Membrane</keyword>
<feature type="transmembrane region" description="Helical" evidence="7">
    <location>
        <begin position="444"/>
        <end position="465"/>
    </location>
</feature>
<feature type="transmembrane region" description="Helical" evidence="7">
    <location>
        <begin position="198"/>
        <end position="220"/>
    </location>
</feature>
<evidence type="ECO:0000256" key="6">
    <source>
        <dbReference type="ARBA" id="ARBA00023180"/>
    </source>
</evidence>
<feature type="transmembrane region" description="Helical" evidence="7">
    <location>
        <begin position="377"/>
        <end position="398"/>
    </location>
</feature>
<keyword evidence="4 7" id="KW-1133">Transmembrane helix</keyword>
<dbReference type="GeneID" id="75829928"/>
<reference evidence="8" key="2">
    <citation type="submission" date="2022-07" db="EMBL/GenBank/DDBJ databases">
        <authorList>
            <person name="Goncalves M.F.M."/>
            <person name="Hilario S."/>
            <person name="Van De Peer Y."/>
            <person name="Esteves A.C."/>
            <person name="Alves A."/>
        </authorList>
    </citation>
    <scope>NUCLEOTIDE SEQUENCE</scope>
    <source>
        <strain evidence="8">MUM 19.33</strain>
    </source>
</reference>
<feature type="transmembrane region" description="Helical" evidence="7">
    <location>
        <begin position="350"/>
        <end position="371"/>
    </location>
</feature>
<feature type="transmembrane region" description="Helical" evidence="7">
    <location>
        <begin position="166"/>
        <end position="186"/>
    </location>
</feature>
<comment type="similarity">
    <text evidence="2">Belongs to the major facilitator superfamily.</text>
</comment>
<dbReference type="CDD" id="cd17323">
    <property type="entry name" value="MFS_Tpo1_MDR_like"/>
    <property type="match status" value="1"/>
</dbReference>
<accession>A0A9P9Y1S0</accession>
<evidence type="ECO:0000256" key="2">
    <source>
        <dbReference type="ARBA" id="ARBA00008335"/>
    </source>
</evidence>
<dbReference type="SUPFAM" id="SSF103473">
    <property type="entry name" value="MFS general substrate transporter"/>
    <property type="match status" value="1"/>
</dbReference>
<evidence type="ECO:0000256" key="3">
    <source>
        <dbReference type="ARBA" id="ARBA00022692"/>
    </source>
</evidence>
<keyword evidence="6" id="KW-0325">Glycoprotein</keyword>
<feature type="transmembrane region" description="Helical" evidence="7">
    <location>
        <begin position="134"/>
        <end position="154"/>
    </location>
</feature>
<evidence type="ECO:0000256" key="7">
    <source>
        <dbReference type="SAM" id="Phobius"/>
    </source>
</evidence>
<dbReference type="Gene3D" id="1.20.1250.20">
    <property type="entry name" value="MFS general substrate transporter like domains"/>
    <property type="match status" value="1"/>
</dbReference>
<evidence type="ECO:0000256" key="5">
    <source>
        <dbReference type="ARBA" id="ARBA00023136"/>
    </source>
</evidence>
<dbReference type="Pfam" id="PF07690">
    <property type="entry name" value="MFS_1"/>
    <property type="match status" value="1"/>
</dbReference>
<protein>
    <submittedName>
        <fullName evidence="8">Transporter -like protein</fullName>
    </submittedName>
</protein>
<evidence type="ECO:0000313" key="9">
    <source>
        <dbReference type="Proteomes" id="UP001055219"/>
    </source>
</evidence>
<keyword evidence="9" id="KW-1185">Reference proteome</keyword>
<evidence type="ECO:0000313" key="8">
    <source>
        <dbReference type="EMBL" id="KAI6782008.1"/>
    </source>
</evidence>
<evidence type="ECO:0000256" key="4">
    <source>
        <dbReference type="ARBA" id="ARBA00022989"/>
    </source>
</evidence>
<name>A0A9P9Y1S0_9HYPO</name>